<keyword evidence="1" id="KW-0813">Transport</keyword>
<keyword evidence="2" id="KW-1003">Cell membrane</keyword>
<dbReference type="EMBL" id="FQVB01000009">
    <property type="protein sequence ID" value="SHE94755.1"/>
    <property type="molecule type" value="Genomic_DNA"/>
</dbReference>
<dbReference type="GO" id="GO:0016887">
    <property type="term" value="F:ATP hydrolysis activity"/>
    <property type="evidence" value="ECO:0007669"/>
    <property type="project" value="InterPro"/>
</dbReference>
<dbReference type="GO" id="GO:0016020">
    <property type="term" value="C:membrane"/>
    <property type="evidence" value="ECO:0007669"/>
    <property type="project" value="InterPro"/>
</dbReference>
<keyword evidence="3" id="KW-0547">Nucleotide-binding</keyword>
<dbReference type="PROSITE" id="PS50893">
    <property type="entry name" value="ABC_TRANSPORTER_2"/>
    <property type="match status" value="1"/>
</dbReference>
<reference evidence="9" key="1">
    <citation type="submission" date="2016-11" db="EMBL/GenBank/DDBJ databases">
        <authorList>
            <person name="Varghese N."/>
            <person name="Submissions S."/>
        </authorList>
    </citation>
    <scope>NUCLEOTIDE SEQUENCE [LARGE SCALE GENOMIC DNA]</scope>
    <source>
        <strain evidence="9">DSM 9756</strain>
    </source>
</reference>
<sequence>MAVQTAAPKETGLAPVVEVRDLVKRYPSGTTALKGVSFQVSARDFIVIIGCSGAGKSTLLRCLNRLLKPTSGQILLLGEDISAVSGGCLQKVRRRVGMIFQQFHLVPRLTVLENVLAGRLRFQNSPIPHTLSLARIFPKRDLEHAVRCLAEVGIEDLAYQRADTLSGGQQQRVAIARVLAQEPDVILADEPIASLDPRSASAVMNLLREIHETKGIPVLVNLHHLDFVKRYAKRILGMQNGRLVYDGPSSLLEAELVERIYQGSCDTAWEELPACA</sequence>
<dbReference type="InterPro" id="IPR050086">
    <property type="entry name" value="MetN_ABC_transporter-like"/>
</dbReference>
<dbReference type="InterPro" id="IPR012693">
    <property type="entry name" value="ABC_transpr_PhnC"/>
</dbReference>
<evidence type="ECO:0000256" key="2">
    <source>
        <dbReference type="ARBA" id="ARBA00022475"/>
    </source>
</evidence>
<evidence type="ECO:0000256" key="3">
    <source>
        <dbReference type="ARBA" id="ARBA00022741"/>
    </source>
</evidence>
<protein>
    <submittedName>
        <fullName evidence="8">Phosphonate transport system ATP-binding protein</fullName>
    </submittedName>
</protein>
<dbReference type="SUPFAM" id="SSF52540">
    <property type="entry name" value="P-loop containing nucleoside triphosphate hydrolases"/>
    <property type="match status" value="1"/>
</dbReference>
<evidence type="ECO:0000259" key="7">
    <source>
        <dbReference type="PROSITE" id="PS50893"/>
    </source>
</evidence>
<evidence type="ECO:0000256" key="4">
    <source>
        <dbReference type="ARBA" id="ARBA00022840"/>
    </source>
</evidence>
<dbReference type="AlphaFoldDB" id="A0A1M4XMP6"/>
<dbReference type="NCBIfam" id="TIGR02315">
    <property type="entry name" value="ABC_phnC"/>
    <property type="match status" value="1"/>
</dbReference>
<dbReference type="PROSITE" id="PS00211">
    <property type="entry name" value="ABC_TRANSPORTER_1"/>
    <property type="match status" value="1"/>
</dbReference>
<dbReference type="STRING" id="1121391.SAMN02745206_01065"/>
<name>A0A1M4XMP6_9BACT</name>
<dbReference type="GO" id="GO:0005524">
    <property type="term" value="F:ATP binding"/>
    <property type="evidence" value="ECO:0007669"/>
    <property type="project" value="UniProtKB-KW"/>
</dbReference>
<keyword evidence="4 8" id="KW-0067">ATP-binding</keyword>
<keyword evidence="9" id="KW-1185">Reference proteome</keyword>
<evidence type="ECO:0000256" key="6">
    <source>
        <dbReference type="ARBA" id="ARBA00023136"/>
    </source>
</evidence>
<evidence type="ECO:0000313" key="9">
    <source>
        <dbReference type="Proteomes" id="UP000184076"/>
    </source>
</evidence>
<organism evidence="8 9">
    <name type="scientific">Desulfacinum infernum DSM 9756</name>
    <dbReference type="NCBI Taxonomy" id="1121391"/>
    <lineage>
        <taxon>Bacteria</taxon>
        <taxon>Pseudomonadati</taxon>
        <taxon>Thermodesulfobacteriota</taxon>
        <taxon>Syntrophobacteria</taxon>
        <taxon>Syntrophobacterales</taxon>
        <taxon>Syntrophobacteraceae</taxon>
        <taxon>Desulfacinum</taxon>
    </lineage>
</organism>
<dbReference type="InterPro" id="IPR003593">
    <property type="entry name" value="AAA+_ATPase"/>
</dbReference>
<proteinExistence type="predicted"/>
<dbReference type="GO" id="GO:0015416">
    <property type="term" value="F:ABC-type phosphonate transporter activity"/>
    <property type="evidence" value="ECO:0007669"/>
    <property type="project" value="InterPro"/>
</dbReference>
<dbReference type="InterPro" id="IPR017871">
    <property type="entry name" value="ABC_transporter-like_CS"/>
</dbReference>
<dbReference type="OrthoDB" id="9809450at2"/>
<accession>A0A1M4XMP6</accession>
<dbReference type="RefSeq" id="WP_073037689.1">
    <property type="nucleotide sequence ID" value="NZ_FQVB01000009.1"/>
</dbReference>
<dbReference type="Pfam" id="PF00005">
    <property type="entry name" value="ABC_tran"/>
    <property type="match status" value="1"/>
</dbReference>
<keyword evidence="5" id="KW-1278">Translocase</keyword>
<dbReference type="PANTHER" id="PTHR43166:SF6">
    <property type="entry name" value="PHOSPHONATES IMPORT ATP-BINDING PROTEIN PHNC"/>
    <property type="match status" value="1"/>
</dbReference>
<dbReference type="InterPro" id="IPR027417">
    <property type="entry name" value="P-loop_NTPase"/>
</dbReference>
<evidence type="ECO:0000256" key="5">
    <source>
        <dbReference type="ARBA" id="ARBA00022967"/>
    </source>
</evidence>
<evidence type="ECO:0000313" key="8">
    <source>
        <dbReference type="EMBL" id="SHE94755.1"/>
    </source>
</evidence>
<dbReference type="PANTHER" id="PTHR43166">
    <property type="entry name" value="AMINO ACID IMPORT ATP-BINDING PROTEIN"/>
    <property type="match status" value="1"/>
</dbReference>
<dbReference type="InterPro" id="IPR003439">
    <property type="entry name" value="ABC_transporter-like_ATP-bd"/>
</dbReference>
<gene>
    <name evidence="8" type="ORF">SAMN02745206_01065</name>
</gene>
<feature type="domain" description="ABC transporter" evidence="7">
    <location>
        <begin position="17"/>
        <end position="265"/>
    </location>
</feature>
<dbReference type="SMART" id="SM00382">
    <property type="entry name" value="AAA"/>
    <property type="match status" value="1"/>
</dbReference>
<dbReference type="Gene3D" id="3.40.50.300">
    <property type="entry name" value="P-loop containing nucleotide triphosphate hydrolases"/>
    <property type="match status" value="1"/>
</dbReference>
<evidence type="ECO:0000256" key="1">
    <source>
        <dbReference type="ARBA" id="ARBA00022448"/>
    </source>
</evidence>
<dbReference type="CDD" id="cd03256">
    <property type="entry name" value="ABC_PhnC_transporter"/>
    <property type="match status" value="1"/>
</dbReference>
<keyword evidence="6" id="KW-0472">Membrane</keyword>
<dbReference type="Proteomes" id="UP000184076">
    <property type="component" value="Unassembled WGS sequence"/>
</dbReference>